<accession>A0AAD5B4M4</accession>
<evidence type="ECO:0000313" key="3">
    <source>
        <dbReference type="Proteomes" id="UP001205998"/>
    </source>
</evidence>
<dbReference type="PANTHER" id="PTHR34523">
    <property type="entry name" value="COILED-COIL DOMAIN-CONTAINING PROTEIN 138"/>
    <property type="match status" value="1"/>
</dbReference>
<reference evidence="2" key="1">
    <citation type="submission" date="2018-07" db="EMBL/GenBank/DDBJ databases">
        <title>Comparative genomics of catfishes provides insights into carnivory and benthic adaptation.</title>
        <authorList>
            <person name="Zhang Y."/>
            <person name="Wang D."/>
            <person name="Peng Z."/>
            <person name="Zheng S."/>
            <person name="Shao F."/>
            <person name="Tao W."/>
        </authorList>
    </citation>
    <scope>NUCLEOTIDE SEQUENCE</scope>
    <source>
        <strain evidence="2">Chongqing</strain>
    </source>
</reference>
<sequence length="270" mass="29700">MADTSGTTVKQTLINFHTRIPGTFAFKRELFYNRLETQAVVRTLSDREEVKTSQQEMKKYSRALQELFHAVSDPTERLICDESVVSSEDVLTDLTDALQRTEVLCTETVDVLAQALNVLHGIVGEDEGRGLFLKYKALTTILAVLGTGSPGLLAPALEILLQMSAESPHLSAFLEVCSTDQFFRCAAVLLRNPRLDLTVAEKLSVLLQKLSFISVSTKSSQRLHKLLTASPQTPHSVSTNSSQRLHKVLTASPQSPHSVSTVDSRFALCS</sequence>
<dbReference type="Proteomes" id="UP001205998">
    <property type="component" value="Unassembled WGS sequence"/>
</dbReference>
<keyword evidence="3" id="KW-1185">Reference proteome</keyword>
<dbReference type="AlphaFoldDB" id="A0AAD5B4M4"/>
<dbReference type="InterPro" id="IPR048750">
    <property type="entry name" value="CCDC138_C"/>
</dbReference>
<proteinExistence type="predicted"/>
<dbReference type="InterPro" id="IPR016024">
    <property type="entry name" value="ARM-type_fold"/>
</dbReference>
<evidence type="ECO:0000259" key="1">
    <source>
        <dbReference type="Pfam" id="PF21035"/>
    </source>
</evidence>
<gene>
    <name evidence="2" type="ORF">C0J50_3113</name>
</gene>
<evidence type="ECO:0000313" key="2">
    <source>
        <dbReference type="EMBL" id="KAI5628623.1"/>
    </source>
</evidence>
<dbReference type="Gene3D" id="1.25.10.10">
    <property type="entry name" value="Leucine-rich Repeat Variant"/>
    <property type="match status" value="1"/>
</dbReference>
<comment type="caution">
    <text evidence="2">The sequence shown here is derived from an EMBL/GenBank/DDBJ whole genome shotgun (WGS) entry which is preliminary data.</text>
</comment>
<organism evidence="2 3">
    <name type="scientific">Silurus asotus</name>
    <name type="common">Amur catfish</name>
    <name type="synonym">Parasilurus asotus</name>
    <dbReference type="NCBI Taxonomy" id="30991"/>
    <lineage>
        <taxon>Eukaryota</taxon>
        <taxon>Metazoa</taxon>
        <taxon>Chordata</taxon>
        <taxon>Craniata</taxon>
        <taxon>Vertebrata</taxon>
        <taxon>Euteleostomi</taxon>
        <taxon>Actinopterygii</taxon>
        <taxon>Neopterygii</taxon>
        <taxon>Teleostei</taxon>
        <taxon>Ostariophysi</taxon>
        <taxon>Siluriformes</taxon>
        <taxon>Siluridae</taxon>
        <taxon>Silurus</taxon>
    </lineage>
</organism>
<dbReference type="InterPro" id="IPR011989">
    <property type="entry name" value="ARM-like"/>
</dbReference>
<dbReference type="SUPFAM" id="SSF48371">
    <property type="entry name" value="ARM repeat"/>
    <property type="match status" value="1"/>
</dbReference>
<name>A0AAD5B4M4_SILAS</name>
<dbReference type="PANTHER" id="PTHR34523:SF1">
    <property type="entry name" value="COILED-COIL DOMAIN-CONTAINING PROTEIN 138"/>
    <property type="match status" value="1"/>
</dbReference>
<dbReference type="EMBL" id="MU545793">
    <property type="protein sequence ID" value="KAI5628623.1"/>
    <property type="molecule type" value="Genomic_DNA"/>
</dbReference>
<dbReference type="Pfam" id="PF21035">
    <property type="entry name" value="CCDC138_C"/>
    <property type="match status" value="1"/>
</dbReference>
<dbReference type="InterPro" id="IPR038798">
    <property type="entry name" value="CCDC138"/>
</dbReference>
<feature type="domain" description="Coiled-coil" evidence="1">
    <location>
        <begin position="107"/>
        <end position="214"/>
    </location>
</feature>
<protein>
    <recommendedName>
        <fullName evidence="1">Coiled-coil domain-containing protein</fullName>
    </recommendedName>
</protein>